<dbReference type="AlphaFoldDB" id="A0AAV2F9W2"/>
<accession>A0AAV2F9W2</accession>
<reference evidence="1 2" key="1">
    <citation type="submission" date="2024-04" db="EMBL/GenBank/DDBJ databases">
        <authorList>
            <person name="Fracassetti M."/>
        </authorList>
    </citation>
    <scope>NUCLEOTIDE SEQUENCE [LARGE SCALE GENOMIC DNA]</scope>
</reference>
<sequence length="69" mass="7985">MTHMMKDQIVKFSMEEIQSNEFRSSHTLLGRVITENRMTTIDLREAVARKHYLAGEGANQGFRGKTWSL</sequence>
<protein>
    <submittedName>
        <fullName evidence="1">Uncharacterized protein</fullName>
    </submittedName>
</protein>
<name>A0AAV2F9W2_9ROSI</name>
<gene>
    <name evidence="1" type="ORF">LTRI10_LOCUS35484</name>
</gene>
<proteinExistence type="predicted"/>
<evidence type="ECO:0000313" key="1">
    <source>
        <dbReference type="EMBL" id="CAL1395024.1"/>
    </source>
</evidence>
<evidence type="ECO:0000313" key="2">
    <source>
        <dbReference type="Proteomes" id="UP001497516"/>
    </source>
</evidence>
<keyword evidence="2" id="KW-1185">Reference proteome</keyword>
<dbReference type="Proteomes" id="UP001497516">
    <property type="component" value="Chromosome 6"/>
</dbReference>
<dbReference type="EMBL" id="OZ034819">
    <property type="protein sequence ID" value="CAL1395024.1"/>
    <property type="molecule type" value="Genomic_DNA"/>
</dbReference>
<organism evidence="1 2">
    <name type="scientific">Linum trigynum</name>
    <dbReference type="NCBI Taxonomy" id="586398"/>
    <lineage>
        <taxon>Eukaryota</taxon>
        <taxon>Viridiplantae</taxon>
        <taxon>Streptophyta</taxon>
        <taxon>Embryophyta</taxon>
        <taxon>Tracheophyta</taxon>
        <taxon>Spermatophyta</taxon>
        <taxon>Magnoliopsida</taxon>
        <taxon>eudicotyledons</taxon>
        <taxon>Gunneridae</taxon>
        <taxon>Pentapetalae</taxon>
        <taxon>rosids</taxon>
        <taxon>fabids</taxon>
        <taxon>Malpighiales</taxon>
        <taxon>Linaceae</taxon>
        <taxon>Linum</taxon>
    </lineage>
</organism>